<feature type="transmembrane region" description="Helical" evidence="1">
    <location>
        <begin position="414"/>
        <end position="430"/>
    </location>
</feature>
<keyword evidence="1" id="KW-0472">Membrane</keyword>
<reference evidence="4 6" key="2">
    <citation type="submission" date="2016-10" db="EMBL/GenBank/DDBJ databases">
        <authorList>
            <person name="de Groot N.N."/>
        </authorList>
    </citation>
    <scope>NUCLEOTIDE SEQUENCE [LARGE SCALE GENOMIC DNA]</scope>
    <source>
        <strain evidence="4 6">CGMCC 1.10210</strain>
    </source>
</reference>
<dbReference type="Pfam" id="PF01970">
    <property type="entry name" value="TctA"/>
    <property type="match status" value="1"/>
</dbReference>
<feature type="transmembrane region" description="Helical" evidence="1">
    <location>
        <begin position="61"/>
        <end position="82"/>
    </location>
</feature>
<dbReference type="STRING" id="728005.SAMN04488059_12135"/>
<protein>
    <submittedName>
        <fullName evidence="4">Putative tricarboxylic transport membrane protein</fullName>
    </submittedName>
    <submittedName>
        <fullName evidence="3">Tripartite tricarboxylate transporter TctA</fullName>
    </submittedName>
</protein>
<dbReference type="OrthoDB" id="7912266at2"/>
<dbReference type="PANTHER" id="PTHR35342:SF5">
    <property type="entry name" value="TRICARBOXYLIC TRANSPORT PROTEIN"/>
    <property type="match status" value="1"/>
</dbReference>
<evidence type="ECO:0000313" key="6">
    <source>
        <dbReference type="Proteomes" id="UP000182258"/>
    </source>
</evidence>
<dbReference type="Proteomes" id="UP000182258">
    <property type="component" value="Unassembled WGS sequence"/>
</dbReference>
<reference evidence="3 5" key="1">
    <citation type="submission" date="2015-03" db="EMBL/GenBank/DDBJ databases">
        <authorList>
            <person name="Lepp D."/>
            <person name="Hassan Y.I."/>
            <person name="Li X.-Z."/>
            <person name="Zhou T."/>
        </authorList>
    </citation>
    <scope>NUCLEOTIDE SEQUENCE [LARGE SCALE GENOMIC DNA]</scope>
    <source>
        <strain evidence="3 5">Cr7-05</strain>
    </source>
</reference>
<dbReference type="AlphaFoldDB" id="A0A0F5PZ82"/>
<feature type="transmembrane region" description="Helical" evidence="1">
    <location>
        <begin position="354"/>
        <end position="378"/>
    </location>
</feature>
<feature type="transmembrane region" description="Helical" evidence="1">
    <location>
        <begin position="147"/>
        <end position="163"/>
    </location>
</feature>
<feature type="transmembrane region" description="Helical" evidence="1">
    <location>
        <begin position="113"/>
        <end position="135"/>
    </location>
</feature>
<organism evidence="4 6">
    <name type="scientific">Devosia psychrophila</name>
    <dbReference type="NCBI Taxonomy" id="728005"/>
    <lineage>
        <taxon>Bacteria</taxon>
        <taxon>Pseudomonadati</taxon>
        <taxon>Pseudomonadota</taxon>
        <taxon>Alphaproteobacteria</taxon>
        <taxon>Hyphomicrobiales</taxon>
        <taxon>Devosiaceae</taxon>
        <taxon>Devosia</taxon>
    </lineage>
</organism>
<feature type="transmembrane region" description="Helical" evidence="1">
    <location>
        <begin position="169"/>
        <end position="187"/>
    </location>
</feature>
<gene>
    <name evidence="4" type="ORF">SAMN04488059_12135</name>
    <name evidence="3" type="ORF">WH91_10285</name>
</gene>
<evidence type="ECO:0000313" key="3">
    <source>
        <dbReference type="EMBL" id="KKC33114.1"/>
    </source>
</evidence>
<name>A0A0F5PZ82_9HYPH</name>
<keyword evidence="5" id="KW-1185">Reference proteome</keyword>
<dbReference type="Proteomes" id="UP000033519">
    <property type="component" value="Unassembled WGS sequence"/>
</dbReference>
<feature type="transmembrane region" description="Helical" evidence="1">
    <location>
        <begin position="470"/>
        <end position="488"/>
    </location>
</feature>
<dbReference type="InterPro" id="IPR002823">
    <property type="entry name" value="DUF112_TM"/>
</dbReference>
<dbReference type="EMBL" id="LAPV01000098">
    <property type="protein sequence ID" value="KKC33114.1"/>
    <property type="molecule type" value="Genomic_DNA"/>
</dbReference>
<evidence type="ECO:0000313" key="4">
    <source>
        <dbReference type="EMBL" id="SFD10447.1"/>
    </source>
</evidence>
<feature type="domain" description="DUF112" evidence="2">
    <location>
        <begin position="20"/>
        <end position="438"/>
    </location>
</feature>
<keyword evidence="1" id="KW-0812">Transmembrane</keyword>
<feature type="transmembrane region" description="Helical" evidence="1">
    <location>
        <begin position="390"/>
        <end position="407"/>
    </location>
</feature>
<dbReference type="RefSeq" id="WP_046170924.1">
    <property type="nucleotide sequence ID" value="NZ_FOMB01000021.1"/>
</dbReference>
<proteinExistence type="predicted"/>
<accession>A0A0F5PZ82</accession>
<keyword evidence="1" id="KW-1133">Transmembrane helix</keyword>
<evidence type="ECO:0000256" key="1">
    <source>
        <dbReference type="SAM" id="Phobius"/>
    </source>
</evidence>
<feature type="transmembrane region" description="Helical" evidence="1">
    <location>
        <begin position="20"/>
        <end position="49"/>
    </location>
</feature>
<sequence length="499" mass="52469">MDTFIALGNGFLVALMPMNLVYALVGVFLGTLVGVLPGIGPALTVALLLPITFRLDPTGSLIMFAGVYYGGMYGGSTTSILINTPGESASMITALEGNRMAKAGRAGPALSTAALGSFVAGTIATICLAFFAPYLVKVALLFGPEDYFALMVLAFVTVSATFGDSPLRGITALFVGLTLGLIGIDTLSGQARLVFGIPELLDGIEVTTLAVGLFAIGEALFVCSRRAFGVEEVQPIKGSLWMTREDWKRSWKPWLRGTLLGFPIGALPAGGAEIPTFLSYTIEKKLSKYPEEFGHGAIEGVAGPEAANNAAAAGTLMPLLTLGLPTSATAAIMLAGFQQYNIQPGPLLFATDPALVWGLIASLFVANFMLIVLNLPLVGLWVKLLRTPTPWLYAGILVFATTGTLAANPSYIELIMLLCFGIVGFVMRRFDYPIAPMVVGLILGPMAETQLRRALQVDVGSPMGLIQSPIAATLLSLAALALIAPFVIKGLSRFRAAED</sequence>
<dbReference type="PANTHER" id="PTHR35342">
    <property type="entry name" value="TRICARBOXYLIC TRANSPORT PROTEIN"/>
    <property type="match status" value="1"/>
</dbReference>
<dbReference type="EMBL" id="FOMB01000021">
    <property type="protein sequence ID" value="SFD10447.1"/>
    <property type="molecule type" value="Genomic_DNA"/>
</dbReference>
<evidence type="ECO:0000259" key="2">
    <source>
        <dbReference type="Pfam" id="PF01970"/>
    </source>
</evidence>
<evidence type="ECO:0000313" key="5">
    <source>
        <dbReference type="Proteomes" id="UP000033519"/>
    </source>
</evidence>
<dbReference type="PATRIC" id="fig|728005.3.peg.4791"/>